<reference evidence="2" key="1">
    <citation type="submission" date="2019-06" db="EMBL/GenBank/DDBJ databases">
        <authorList>
            <person name="Zheng W."/>
        </authorList>
    </citation>
    <scope>NUCLEOTIDE SEQUENCE</scope>
    <source>
        <strain evidence="2">QDHG01</strain>
    </source>
</reference>
<feature type="region of interest" description="Disordered" evidence="1">
    <location>
        <begin position="607"/>
        <end position="636"/>
    </location>
</feature>
<sequence length="747" mass="81598">MGIRTFITLAETSALMKTIIINFIYIQRDIILMSLANYSFSQTSPFPPQLPQGYHPSNPQKPVGYMIDLSSKAVDKVRQQSLLMSPADINSMQTTAFDIGISNRTSAKKIGTKEILGITGAKNGDAKKKNSRNSSTHRFSMTLNNVQFAKLQGGKMEKLIKQNGKELPGPGVYDPSDALSKDRIRSAIIIKAPQRFHELQRQDSPGPGNYYRDEYFAKNASPISLKGKAKEVQSQLLPGPGAYDPTLMAVKDALRSVNISSSLRPKDFKIKDNELPGPGTYEIGMTNIPKITLKGKIPTKIANENPGPGSYQLPLSVSPTVKIVNSQPRFKDSTPSDSTGPGMYELKHKAIGTDGPKFSLGGKTYQKRSDESPGPGHYDGNITPARSKSPSFRMRGRDYYQGELKELASIPGPGCYQPLPQFGTHAPKISMHGKPASKQIKDSSRVGPGQYEAKLDLIKSRILTPILSSSQRGIELKRADSPGPGAYEQNSLIGKNAPQFTLKPRIEKNERTMSPGPGQYDPKRDYVKDTVKTFKISGTPNAIDNMRRISQLQSALMPGPGAYDQQTTIGRNSPMISLKGKSSYSIINDVPGPGEYDPLKSIQALRDKSKGAKISGSTKSTQIASQQQLPGPGAYDPTLQKTSFSFTLLGKIDNHKKDDTPGPGVYDIPTPSQVRFKNPSFDFSKSPERDRVIKASIDLGPGAYNQINDQVLISGRSQIVYSFGIHKKESAPVRSRSRGGETSVVYK</sequence>
<comment type="caution">
    <text evidence="2">The sequence shown here is derived from an EMBL/GenBank/DDBJ whole genome shotgun (WGS) entry which is preliminary data.</text>
</comment>
<dbReference type="OrthoDB" id="282445at2759"/>
<dbReference type="InterPro" id="IPR010736">
    <property type="entry name" value="SHIPPO-rpt"/>
</dbReference>
<dbReference type="EMBL" id="RRYP01000324">
    <property type="protein sequence ID" value="TNV87595.1"/>
    <property type="molecule type" value="Genomic_DNA"/>
</dbReference>
<dbReference type="PANTHER" id="PTHR21580">
    <property type="entry name" value="SHIPPO-1-RELATED"/>
    <property type="match status" value="1"/>
</dbReference>
<gene>
    <name evidence="2" type="ORF">FGO68_gene6438</name>
</gene>
<keyword evidence="3" id="KW-1185">Reference proteome</keyword>
<accession>A0A8J8P875</accession>
<feature type="region of interest" description="Disordered" evidence="1">
    <location>
        <begin position="364"/>
        <end position="393"/>
    </location>
</feature>
<dbReference type="Proteomes" id="UP000785679">
    <property type="component" value="Unassembled WGS sequence"/>
</dbReference>
<protein>
    <recommendedName>
        <fullName evidence="4">Sperm-tail PG-rich repeat-containing protein 2</fullName>
    </recommendedName>
</protein>
<dbReference type="InterPro" id="IPR051291">
    <property type="entry name" value="CIMAP"/>
</dbReference>
<proteinExistence type="predicted"/>
<name>A0A8J8P875_HALGN</name>
<evidence type="ECO:0008006" key="4">
    <source>
        <dbReference type="Google" id="ProtNLM"/>
    </source>
</evidence>
<evidence type="ECO:0000256" key="1">
    <source>
        <dbReference type="SAM" id="MobiDB-lite"/>
    </source>
</evidence>
<dbReference type="Pfam" id="PF07004">
    <property type="entry name" value="SHIPPO-rpt"/>
    <property type="match status" value="12"/>
</dbReference>
<dbReference type="AlphaFoldDB" id="A0A8J8P875"/>
<feature type="compositionally biased region" description="Polar residues" evidence="1">
    <location>
        <begin position="615"/>
        <end position="629"/>
    </location>
</feature>
<evidence type="ECO:0000313" key="3">
    <source>
        <dbReference type="Proteomes" id="UP000785679"/>
    </source>
</evidence>
<dbReference type="PANTHER" id="PTHR21580:SF28">
    <property type="entry name" value="BOREALIN N-TERMINAL DOMAIN-CONTAINING PROTEIN-RELATED"/>
    <property type="match status" value="1"/>
</dbReference>
<organism evidence="2 3">
    <name type="scientific">Halteria grandinella</name>
    <dbReference type="NCBI Taxonomy" id="5974"/>
    <lineage>
        <taxon>Eukaryota</taxon>
        <taxon>Sar</taxon>
        <taxon>Alveolata</taxon>
        <taxon>Ciliophora</taxon>
        <taxon>Intramacronucleata</taxon>
        <taxon>Spirotrichea</taxon>
        <taxon>Stichotrichia</taxon>
        <taxon>Sporadotrichida</taxon>
        <taxon>Halteriidae</taxon>
        <taxon>Halteria</taxon>
    </lineage>
</organism>
<evidence type="ECO:0000313" key="2">
    <source>
        <dbReference type="EMBL" id="TNV87595.1"/>
    </source>
</evidence>